<dbReference type="AlphaFoldDB" id="A0A7W6C2K8"/>
<protein>
    <recommendedName>
        <fullName evidence="3">VOC domain-containing protein</fullName>
    </recommendedName>
</protein>
<accession>A0A7W6C2K8</accession>
<name>A0A7W6C2K8_9SPHN</name>
<dbReference type="Proteomes" id="UP000561459">
    <property type="component" value="Unassembled WGS sequence"/>
</dbReference>
<sequence>MKRPDLVSPNAGLLGYRQFQMAYVTNDLDRALAILRAQYGIADFTVFSPAPGQPMRIALAWCGETMFEVIDATGMGIDIYDKALPNDFAIRFHHIGLEVADEIQWDRLQASIRAGNHVVDFAGDNDVARFAYVHAPELGHYVEYVLLHEQGRLFFESVAAN</sequence>
<dbReference type="InterPro" id="IPR029068">
    <property type="entry name" value="Glyas_Bleomycin-R_OHBP_Dase"/>
</dbReference>
<organism evidence="1 2">
    <name type="scientific">Novosphingobium fluoreni</name>
    <dbReference type="NCBI Taxonomy" id="1391222"/>
    <lineage>
        <taxon>Bacteria</taxon>
        <taxon>Pseudomonadati</taxon>
        <taxon>Pseudomonadota</taxon>
        <taxon>Alphaproteobacteria</taxon>
        <taxon>Sphingomonadales</taxon>
        <taxon>Sphingomonadaceae</taxon>
        <taxon>Novosphingobium</taxon>
    </lineage>
</organism>
<dbReference type="SUPFAM" id="SSF54593">
    <property type="entry name" value="Glyoxalase/Bleomycin resistance protein/Dihydroxybiphenyl dioxygenase"/>
    <property type="match status" value="1"/>
</dbReference>
<proteinExistence type="predicted"/>
<evidence type="ECO:0008006" key="3">
    <source>
        <dbReference type="Google" id="ProtNLM"/>
    </source>
</evidence>
<comment type="caution">
    <text evidence="1">The sequence shown here is derived from an EMBL/GenBank/DDBJ whole genome shotgun (WGS) entry which is preliminary data.</text>
</comment>
<dbReference type="RefSeq" id="WP_183618146.1">
    <property type="nucleotide sequence ID" value="NZ_JACIDY010000008.1"/>
</dbReference>
<evidence type="ECO:0000313" key="2">
    <source>
        <dbReference type="Proteomes" id="UP000561459"/>
    </source>
</evidence>
<dbReference type="EMBL" id="JACIDY010000008">
    <property type="protein sequence ID" value="MBB3941377.1"/>
    <property type="molecule type" value="Genomic_DNA"/>
</dbReference>
<keyword evidence="2" id="KW-1185">Reference proteome</keyword>
<evidence type="ECO:0000313" key="1">
    <source>
        <dbReference type="EMBL" id="MBB3941377.1"/>
    </source>
</evidence>
<reference evidence="1 2" key="1">
    <citation type="submission" date="2020-08" db="EMBL/GenBank/DDBJ databases">
        <title>Genomic Encyclopedia of Type Strains, Phase IV (KMG-IV): sequencing the most valuable type-strain genomes for metagenomic binning, comparative biology and taxonomic classification.</title>
        <authorList>
            <person name="Goeker M."/>
        </authorList>
    </citation>
    <scope>NUCLEOTIDE SEQUENCE [LARGE SCALE GENOMIC DNA]</scope>
    <source>
        <strain evidence="1 2">DSM 27568</strain>
    </source>
</reference>
<dbReference type="Gene3D" id="3.10.180.10">
    <property type="entry name" value="2,3-Dihydroxybiphenyl 1,2-Dioxygenase, domain 1"/>
    <property type="match status" value="1"/>
</dbReference>
<gene>
    <name evidence="1" type="ORF">GGR39_003053</name>
</gene>